<dbReference type="OrthoDB" id="100137at2759"/>
<sequence>MYISVEDMTKQLDEAIAKLFADYEIHGDAKKISGDDYAKWDISSDRKNIKSFARDYQKLLILACYILVPPLRSDWSSLEITSMAINKLRADQNWLQVLRGGRIRIIMNIFKNVRHMGAQAVEVDSPRLKCYLRYWIDLLTRLTGESPKQLFIWRLSPDKDVKLSTTNRESFSKALSRASEGVLSKRQTVNSFRHAYEKHIQSDAKYQKMTVAERDRAHGQLLHSHRTGLLYNWQVCEDS</sequence>
<comment type="caution">
    <text evidence="1">The sequence shown here is derived from an EMBL/GenBank/DDBJ whole genome shotgun (WGS) entry which is preliminary data.</text>
</comment>
<keyword evidence="2" id="KW-1185">Reference proteome</keyword>
<reference evidence="1" key="1">
    <citation type="submission" date="2023-04" db="EMBL/GenBank/DDBJ databases">
        <title>Phytophthora fragariaefolia NBRC 109709.</title>
        <authorList>
            <person name="Ichikawa N."/>
            <person name="Sato H."/>
            <person name="Tonouchi N."/>
        </authorList>
    </citation>
    <scope>NUCLEOTIDE SEQUENCE</scope>
    <source>
        <strain evidence="1">NBRC 109709</strain>
    </source>
</reference>
<name>A0A9W6XX94_9STRA</name>
<proteinExistence type="predicted"/>
<dbReference type="AlphaFoldDB" id="A0A9W6XX94"/>
<dbReference type="EMBL" id="BSXT01002188">
    <property type="protein sequence ID" value="GMF47698.1"/>
    <property type="molecule type" value="Genomic_DNA"/>
</dbReference>
<organism evidence="1 2">
    <name type="scientific">Phytophthora fragariaefolia</name>
    <dbReference type="NCBI Taxonomy" id="1490495"/>
    <lineage>
        <taxon>Eukaryota</taxon>
        <taxon>Sar</taxon>
        <taxon>Stramenopiles</taxon>
        <taxon>Oomycota</taxon>
        <taxon>Peronosporomycetes</taxon>
        <taxon>Peronosporales</taxon>
        <taxon>Peronosporaceae</taxon>
        <taxon>Phytophthora</taxon>
    </lineage>
</organism>
<gene>
    <name evidence="1" type="ORF">Pfra01_001813700</name>
</gene>
<evidence type="ECO:0000313" key="2">
    <source>
        <dbReference type="Proteomes" id="UP001165121"/>
    </source>
</evidence>
<dbReference type="Proteomes" id="UP001165121">
    <property type="component" value="Unassembled WGS sequence"/>
</dbReference>
<protein>
    <submittedName>
        <fullName evidence="1">Unnamed protein product</fullName>
    </submittedName>
</protein>
<evidence type="ECO:0000313" key="1">
    <source>
        <dbReference type="EMBL" id="GMF47698.1"/>
    </source>
</evidence>
<accession>A0A9W6XX94</accession>